<sequence>MKSLLLKTLLTFIVVGSMIHCSSYKNNVVDKNLHTETDTIKIVNEEEEYEVTIIDPGFNSWLAGRARPRNYYSLQYLENKNYIYVIEWNIRANNPSRYSSELYGMRIDYDPNIKYGYEVNYLLYNYFIYFQQKYHQRLTGGIVPW</sequence>
<dbReference type="RefSeq" id="WP_073117863.1">
    <property type="nucleotide sequence ID" value="NZ_BMEN01000001.1"/>
</dbReference>
<evidence type="ECO:0000313" key="2">
    <source>
        <dbReference type="Proteomes" id="UP000184109"/>
    </source>
</evidence>
<proteinExistence type="predicted"/>
<protein>
    <submittedName>
        <fullName evidence="1">Uncharacterized protein</fullName>
    </submittedName>
</protein>
<dbReference type="STRING" id="1195760.SAMN05444281_0250"/>
<dbReference type="Proteomes" id="UP000184109">
    <property type="component" value="Unassembled WGS sequence"/>
</dbReference>
<reference evidence="2" key="1">
    <citation type="submission" date="2016-11" db="EMBL/GenBank/DDBJ databases">
        <authorList>
            <person name="Varghese N."/>
            <person name="Submissions S."/>
        </authorList>
    </citation>
    <scope>NUCLEOTIDE SEQUENCE [LARGE SCALE GENOMIC DNA]</scope>
    <source>
        <strain evidence="2">DSM 100572</strain>
    </source>
</reference>
<dbReference type="Pfam" id="PF19643">
    <property type="entry name" value="DUF6146"/>
    <property type="match status" value="1"/>
</dbReference>
<evidence type="ECO:0000313" key="1">
    <source>
        <dbReference type="EMBL" id="SHH36482.1"/>
    </source>
</evidence>
<name>A0A1M5SCZ4_9FLAO</name>
<dbReference type="OrthoDB" id="1119488at2"/>
<organism evidence="1 2">
    <name type="scientific">Wenyingzhuangia marina</name>
    <dbReference type="NCBI Taxonomy" id="1195760"/>
    <lineage>
        <taxon>Bacteria</taxon>
        <taxon>Pseudomonadati</taxon>
        <taxon>Bacteroidota</taxon>
        <taxon>Flavobacteriia</taxon>
        <taxon>Flavobacteriales</taxon>
        <taxon>Flavobacteriaceae</taxon>
        <taxon>Wenyingzhuangia</taxon>
    </lineage>
</organism>
<dbReference type="AlphaFoldDB" id="A0A1M5SCZ4"/>
<dbReference type="InterPro" id="IPR046144">
    <property type="entry name" value="DUF6146"/>
</dbReference>
<keyword evidence="2" id="KW-1185">Reference proteome</keyword>
<gene>
    <name evidence="1" type="ORF">SAMN05444281_0250</name>
</gene>
<dbReference type="EMBL" id="FQXQ01000001">
    <property type="protein sequence ID" value="SHH36482.1"/>
    <property type="molecule type" value="Genomic_DNA"/>
</dbReference>
<accession>A0A1M5SCZ4</accession>